<name>A0A2L1KFK5_PSEAI</name>
<dbReference type="AlphaFoldDB" id="A0A2L1KFK5"/>
<evidence type="ECO:0000313" key="1">
    <source>
        <dbReference type="EMBL" id="AVE21013.1"/>
    </source>
</evidence>
<protein>
    <submittedName>
        <fullName evidence="1">Uncharacterized protein</fullName>
    </submittedName>
</protein>
<accession>A0A2L1KFK5</accession>
<proteinExistence type="predicted"/>
<geneLocation type="plasmid" evidence="1">
    <name>p12939-PER</name>
</geneLocation>
<organism evidence="1">
    <name type="scientific">Pseudomonas aeruginosa</name>
    <dbReference type="NCBI Taxonomy" id="287"/>
    <lineage>
        <taxon>Bacteria</taxon>
        <taxon>Pseudomonadati</taxon>
        <taxon>Pseudomonadota</taxon>
        <taxon>Gammaproteobacteria</taxon>
        <taxon>Pseudomonadales</taxon>
        <taxon>Pseudomonadaceae</taxon>
        <taxon>Pseudomonas</taxon>
    </lineage>
</organism>
<keyword evidence="1" id="KW-0614">Plasmid</keyword>
<sequence length="45" mass="5327">MFSDLFCDFCLVVFNVQVQKIFKLFIQSTSIHRVTEPLRFVCKQA</sequence>
<dbReference type="EMBL" id="MF344569">
    <property type="protein sequence ID" value="AVE21013.1"/>
    <property type="molecule type" value="Genomic_DNA"/>
</dbReference>
<reference evidence="1" key="1">
    <citation type="submission" date="2017-06" db="EMBL/GenBank/DDBJ databases">
        <title>Complete sequence of p12939-PER from clinical Pseudomonas aeruginosa.</title>
        <authorList>
            <person name="Yuan M."/>
            <person name="Feng J."/>
            <person name="Zhan Z."/>
            <person name="Jiang X."/>
            <person name="Zhang D."/>
            <person name="Chen X."/>
            <person name="Zhao X."/>
            <person name="Che J."/>
            <person name="Lu J."/>
            <person name="Xu J."/>
            <person name="Li J."/>
            <person name="Zhou D."/>
        </authorList>
    </citation>
    <scope>NUCLEOTIDE SEQUENCE</scope>
    <source>
        <plasmid evidence="1">p12939-PER</plasmid>
    </source>
</reference>